<dbReference type="PRINTS" id="PR00081">
    <property type="entry name" value="GDHRDH"/>
</dbReference>
<dbReference type="PANTHER" id="PTHR43658">
    <property type="entry name" value="SHORT-CHAIN DEHYDROGENASE/REDUCTASE"/>
    <property type="match status" value="1"/>
</dbReference>
<dbReference type="Pfam" id="PF00106">
    <property type="entry name" value="adh_short"/>
    <property type="match status" value="1"/>
</dbReference>
<keyword evidence="3" id="KW-1185">Reference proteome</keyword>
<dbReference type="InterPro" id="IPR036291">
    <property type="entry name" value="NAD(P)-bd_dom_sf"/>
</dbReference>
<dbReference type="OrthoDB" id="1274115at2759"/>
<dbReference type="Gene3D" id="3.40.50.720">
    <property type="entry name" value="NAD(P)-binding Rossmann-like Domain"/>
    <property type="match status" value="1"/>
</dbReference>
<accession>A0A427YGR4</accession>
<proteinExistence type="predicted"/>
<dbReference type="InterPro" id="IPR002347">
    <property type="entry name" value="SDR_fam"/>
</dbReference>
<dbReference type="GO" id="GO:0008670">
    <property type="term" value="F:2,4-dienoyl-CoA reductase (NADPH) activity"/>
    <property type="evidence" value="ECO:0007669"/>
    <property type="project" value="TreeGrafter"/>
</dbReference>
<dbReference type="SUPFAM" id="SSF51735">
    <property type="entry name" value="NAD(P)-binding Rossmann-fold domains"/>
    <property type="match status" value="1"/>
</dbReference>
<gene>
    <name evidence="2" type="ORF">EHS25_001640</name>
</gene>
<dbReference type="EMBL" id="RSCD01000011">
    <property type="protein sequence ID" value="RSH90306.1"/>
    <property type="molecule type" value="Genomic_DNA"/>
</dbReference>
<organism evidence="2 3">
    <name type="scientific">Saitozyma podzolica</name>
    <dbReference type="NCBI Taxonomy" id="1890683"/>
    <lineage>
        <taxon>Eukaryota</taxon>
        <taxon>Fungi</taxon>
        <taxon>Dikarya</taxon>
        <taxon>Basidiomycota</taxon>
        <taxon>Agaricomycotina</taxon>
        <taxon>Tremellomycetes</taxon>
        <taxon>Tremellales</taxon>
        <taxon>Trimorphomycetaceae</taxon>
        <taxon>Saitozyma</taxon>
    </lineage>
</organism>
<dbReference type="AlphaFoldDB" id="A0A427YGR4"/>
<dbReference type="Proteomes" id="UP000279259">
    <property type="component" value="Unassembled WGS sequence"/>
</dbReference>
<dbReference type="GO" id="GO:0006635">
    <property type="term" value="P:fatty acid beta-oxidation"/>
    <property type="evidence" value="ECO:0007669"/>
    <property type="project" value="TreeGrafter"/>
</dbReference>
<evidence type="ECO:0000313" key="3">
    <source>
        <dbReference type="Proteomes" id="UP000279259"/>
    </source>
</evidence>
<sequence>MKISGKTFIVTGGTGGLASDAARMLLAEGASVGLFDVVPTETGDAFAQSLSGEGKAIYVKVDITDSAAVKVAVRLVSDKLHNLAGCVHCAGISLKRPLSNVVAESIGNFEKMLKVNTVGTFIVNAQVADEINRPLNFPDGSDKPGPFWTSDEERGVIVNLASAASRPYARTLAYGPTKAAVVGITEAMADFLGPSGIRVASISPSIIMSPLNAGLGGFFTDDLLKHAIFPRAPIGSEQISSTIKWIIETGAINATNIFVDGGWKMVVTKPGIEGGKDPRESWPGVE</sequence>
<dbReference type="GO" id="GO:0005739">
    <property type="term" value="C:mitochondrion"/>
    <property type="evidence" value="ECO:0007669"/>
    <property type="project" value="TreeGrafter"/>
</dbReference>
<dbReference type="PANTHER" id="PTHR43658:SF8">
    <property type="entry name" value="17-BETA-HYDROXYSTEROID DEHYDROGENASE 14-RELATED"/>
    <property type="match status" value="1"/>
</dbReference>
<name>A0A427YGR4_9TREE</name>
<protein>
    <submittedName>
        <fullName evidence="2">Uncharacterized protein</fullName>
    </submittedName>
</protein>
<evidence type="ECO:0000256" key="1">
    <source>
        <dbReference type="ARBA" id="ARBA00023002"/>
    </source>
</evidence>
<dbReference type="STRING" id="1890683.A0A427YGR4"/>
<comment type="caution">
    <text evidence="2">The sequence shown here is derived from an EMBL/GenBank/DDBJ whole genome shotgun (WGS) entry which is preliminary data.</text>
</comment>
<evidence type="ECO:0000313" key="2">
    <source>
        <dbReference type="EMBL" id="RSH90306.1"/>
    </source>
</evidence>
<reference evidence="2 3" key="1">
    <citation type="submission" date="2018-11" db="EMBL/GenBank/DDBJ databases">
        <title>Genome sequence of Saitozyma podzolica DSM 27192.</title>
        <authorList>
            <person name="Aliyu H."/>
            <person name="Gorte O."/>
            <person name="Ochsenreither K."/>
        </authorList>
    </citation>
    <scope>NUCLEOTIDE SEQUENCE [LARGE SCALE GENOMIC DNA]</scope>
    <source>
        <strain evidence="2 3">DSM 27192</strain>
    </source>
</reference>
<keyword evidence="1" id="KW-0560">Oxidoreductase</keyword>